<dbReference type="AlphaFoldDB" id="A0A7S3P8B1"/>
<sequence>MHTHHLPYTVPFEREFFQRLGESGYKGLLFLDDIRFNDDMKKWWAELLNKASEMGYRCFDLTSVGHSTGSGLVDFSSRVELIEQKLSEEEREASVSMHSRINRL</sequence>
<reference evidence="1" key="1">
    <citation type="submission" date="2021-01" db="EMBL/GenBank/DDBJ databases">
        <authorList>
            <person name="Corre E."/>
            <person name="Pelletier E."/>
            <person name="Niang G."/>
            <person name="Scheremetjew M."/>
            <person name="Finn R."/>
            <person name="Kale V."/>
            <person name="Holt S."/>
            <person name="Cochrane G."/>
            <person name="Meng A."/>
            <person name="Brown T."/>
            <person name="Cohen L."/>
        </authorList>
    </citation>
    <scope>NUCLEOTIDE SEQUENCE</scope>
    <source>
        <strain evidence="1">CCMP127</strain>
    </source>
</reference>
<protein>
    <submittedName>
        <fullName evidence="1">Uncharacterized protein</fullName>
    </submittedName>
</protein>
<gene>
    <name evidence="1" type="ORF">ACOF00016_LOCUS9863</name>
</gene>
<name>A0A7S3P8B1_9STRA</name>
<evidence type="ECO:0000313" key="1">
    <source>
        <dbReference type="EMBL" id="CAE0412601.1"/>
    </source>
</evidence>
<accession>A0A7S3P8B1</accession>
<organism evidence="1">
    <name type="scientific">Amphora coffeiformis</name>
    <dbReference type="NCBI Taxonomy" id="265554"/>
    <lineage>
        <taxon>Eukaryota</taxon>
        <taxon>Sar</taxon>
        <taxon>Stramenopiles</taxon>
        <taxon>Ochrophyta</taxon>
        <taxon>Bacillariophyta</taxon>
        <taxon>Bacillariophyceae</taxon>
        <taxon>Bacillariophycidae</taxon>
        <taxon>Thalassiophysales</taxon>
        <taxon>Catenulaceae</taxon>
        <taxon>Amphora</taxon>
    </lineage>
</organism>
<proteinExistence type="predicted"/>
<dbReference type="EMBL" id="HBIM01011990">
    <property type="protein sequence ID" value="CAE0412601.1"/>
    <property type="molecule type" value="Transcribed_RNA"/>
</dbReference>